<feature type="signal peptide" evidence="2">
    <location>
        <begin position="1"/>
        <end position="23"/>
    </location>
</feature>
<evidence type="ECO:0000256" key="2">
    <source>
        <dbReference type="SAM" id="SignalP"/>
    </source>
</evidence>
<dbReference type="OrthoDB" id="4878884at2"/>
<dbReference type="Proteomes" id="UP000325957">
    <property type="component" value="Unassembled WGS sequence"/>
</dbReference>
<feature type="chain" id="PRO_5038449536" evidence="2">
    <location>
        <begin position="24"/>
        <end position="278"/>
    </location>
</feature>
<evidence type="ECO:0000313" key="3">
    <source>
        <dbReference type="EMBL" id="KAA9393583.1"/>
    </source>
</evidence>
<protein>
    <submittedName>
        <fullName evidence="3">Uncharacterized protein</fullName>
    </submittedName>
</protein>
<evidence type="ECO:0000256" key="1">
    <source>
        <dbReference type="SAM" id="MobiDB-lite"/>
    </source>
</evidence>
<feature type="compositionally biased region" description="Low complexity" evidence="1">
    <location>
        <begin position="68"/>
        <end position="80"/>
    </location>
</feature>
<feature type="region of interest" description="Disordered" evidence="1">
    <location>
        <begin position="55"/>
        <end position="80"/>
    </location>
</feature>
<organism evidence="3 4">
    <name type="scientific">Kocuria coralli</name>
    <dbReference type="NCBI Taxonomy" id="1461025"/>
    <lineage>
        <taxon>Bacteria</taxon>
        <taxon>Bacillati</taxon>
        <taxon>Actinomycetota</taxon>
        <taxon>Actinomycetes</taxon>
        <taxon>Micrococcales</taxon>
        <taxon>Micrococcaceae</taxon>
        <taxon>Kocuria</taxon>
    </lineage>
</organism>
<accession>A0A5J5KVA9</accession>
<reference evidence="3 4" key="1">
    <citation type="submission" date="2019-05" db="EMBL/GenBank/DDBJ databases">
        <title>Kocuria coralli sp. nov., a novel actinobacterium isolated from coral reef seawater.</title>
        <authorList>
            <person name="Li J."/>
        </authorList>
    </citation>
    <scope>NUCLEOTIDE SEQUENCE [LARGE SCALE GENOMIC DNA]</scope>
    <source>
        <strain evidence="3 4">SCSIO 13007</strain>
    </source>
</reference>
<gene>
    <name evidence="3" type="ORF">FCK90_11360</name>
</gene>
<name>A0A5J5KVA9_9MICC</name>
<dbReference type="AlphaFoldDB" id="A0A5J5KVA9"/>
<feature type="compositionally biased region" description="Polar residues" evidence="1">
    <location>
        <begin position="269"/>
        <end position="278"/>
    </location>
</feature>
<evidence type="ECO:0000313" key="4">
    <source>
        <dbReference type="Proteomes" id="UP000325957"/>
    </source>
</evidence>
<keyword evidence="2" id="KW-0732">Signal</keyword>
<dbReference type="RefSeq" id="WP_158034425.1">
    <property type="nucleotide sequence ID" value="NZ_ML708622.1"/>
</dbReference>
<dbReference type="EMBL" id="SZWF01000016">
    <property type="protein sequence ID" value="KAA9393583.1"/>
    <property type="molecule type" value="Genomic_DNA"/>
</dbReference>
<keyword evidence="4" id="KW-1185">Reference proteome</keyword>
<comment type="caution">
    <text evidence="3">The sequence shown here is derived from an EMBL/GenBank/DDBJ whole genome shotgun (WGS) entry which is preliminary data.</text>
</comment>
<dbReference type="PROSITE" id="PS51257">
    <property type="entry name" value="PROKAR_LIPOPROTEIN"/>
    <property type="match status" value="1"/>
</dbReference>
<sequence length="278" mass="27252">MTEKSKFLLATGAVCVLALTACGGGGGGGGEESAAPVEAPADYTLENTESTLASATVGGEQVSDVTPASEALSEGGSEAESAQAMLGAMMALVETDPEECKDPLFTIVSAGVMDGQGMSENLDQMVGGSAGQDIVVSARVMDSREAADQAVQDMTSSLDGCGDITLSAMGEEGQMTSSTSSPEIEGAGQVLLVEGSASDAGSTASPSGESTFSAASMSVGNLVVMVSPGDSMSVVDGGSDTTASPASEDELESSLKDLAGAFVDGPVEPTSSASPSAS</sequence>
<feature type="region of interest" description="Disordered" evidence="1">
    <location>
        <begin position="233"/>
        <end position="278"/>
    </location>
</feature>
<proteinExistence type="predicted"/>